<dbReference type="InterPro" id="IPR011990">
    <property type="entry name" value="TPR-like_helical_dom_sf"/>
</dbReference>
<dbReference type="RefSeq" id="WP_068809803.1">
    <property type="nucleotide sequence ID" value="NZ_BMIY01000003.1"/>
</dbReference>
<evidence type="ECO:0000256" key="2">
    <source>
        <dbReference type="ARBA" id="ARBA00022803"/>
    </source>
</evidence>
<feature type="compositionally biased region" description="Low complexity" evidence="3">
    <location>
        <begin position="28"/>
        <end position="52"/>
    </location>
</feature>
<evidence type="ECO:0000256" key="3">
    <source>
        <dbReference type="SAM" id="MobiDB-lite"/>
    </source>
</evidence>
<gene>
    <name evidence="5" type="ORF">GCM10011403_06740</name>
</gene>
<name>A0A917GNI2_9GAMM</name>
<reference evidence="5" key="1">
    <citation type="journal article" date="2014" name="Int. J. Syst. Evol. Microbiol.">
        <title>Complete genome sequence of Corynebacterium casei LMG S-19264T (=DSM 44701T), isolated from a smear-ripened cheese.</title>
        <authorList>
            <consortium name="US DOE Joint Genome Institute (JGI-PGF)"/>
            <person name="Walter F."/>
            <person name="Albersmeier A."/>
            <person name="Kalinowski J."/>
            <person name="Ruckert C."/>
        </authorList>
    </citation>
    <scope>NUCLEOTIDE SEQUENCE</scope>
    <source>
        <strain evidence="5">CGMCC 1.15425</strain>
    </source>
</reference>
<keyword evidence="6" id="KW-1185">Reference proteome</keyword>
<feature type="signal peptide" evidence="4">
    <location>
        <begin position="1"/>
        <end position="23"/>
    </location>
</feature>
<evidence type="ECO:0000256" key="1">
    <source>
        <dbReference type="ARBA" id="ARBA00022737"/>
    </source>
</evidence>
<keyword evidence="1" id="KW-0677">Repeat</keyword>
<evidence type="ECO:0000313" key="5">
    <source>
        <dbReference type="EMBL" id="GGG52204.1"/>
    </source>
</evidence>
<keyword evidence="4" id="KW-0732">Signal</keyword>
<dbReference type="InterPro" id="IPR019734">
    <property type="entry name" value="TPR_rpt"/>
</dbReference>
<dbReference type="PANTHER" id="PTHR45586:SF16">
    <property type="entry name" value="DOMAIN PROTEIN, PUTATIVE-RELATED"/>
    <property type="match status" value="1"/>
</dbReference>
<dbReference type="AlphaFoldDB" id="A0A917GNI2"/>
<feature type="chain" id="PRO_5037057922" description="TPR domain protein" evidence="4">
    <location>
        <begin position="24"/>
        <end position="592"/>
    </location>
</feature>
<reference evidence="5" key="2">
    <citation type="submission" date="2020-09" db="EMBL/GenBank/DDBJ databases">
        <authorList>
            <person name="Sun Q."/>
            <person name="Zhou Y."/>
        </authorList>
    </citation>
    <scope>NUCLEOTIDE SEQUENCE</scope>
    <source>
        <strain evidence="5">CGMCC 1.15425</strain>
    </source>
</reference>
<accession>A0A917GNI2</accession>
<dbReference type="PANTHER" id="PTHR45586">
    <property type="entry name" value="TPR REPEAT-CONTAINING PROTEIN PA4667"/>
    <property type="match status" value="1"/>
</dbReference>
<sequence>MMKYRNFTLSIACLVLWQCTSTATDAPQETASEASDSASVVVADDQTAAETTPPEPEENYGNFTRDELETALLGEIGGMRGYMPQAAESYYHLGMETGDPGILGRALEFASAVGNARAMQEIANRWLEVEPNARNPHLVIGYQYIEQGQFIRAIPHLEQVLELGGDIDFALISARTFNLEDRQRNIIIERLTAIQSRYPEQTSLYLALAQLHDQSGKTESAQAQLDQARERFGDSPRILLIEAQILQNSDRNEEAESLLALGVERYPRHRLLRYSFAQLLVENSKLEAAAEQFDALMAARPGDVETLYSLALINLELERLTVAESQFRELIQARHRSDEAHYYLASILQDRGATDEALRHFGQINRQSNAWLSAQRQRLQLLVDEQRYQEASDTAGEIAEARPELAPVAANLQAQALISAQEYERAAVVLDQALAVAPENIDLLFTRARLNETLDDFPATEADLRAILSIQPDNAQALNHLGYSLTVRTDRYEEALTLIEQAITLMPDDPAIIDSLGWIQFKLGYLQDALVNLQRAYDAFPDPEVAAHLGEVLWSLGRQGEAMMIWQEGLDKDPDSEFIHDALERQEIELPL</sequence>
<evidence type="ECO:0000313" key="6">
    <source>
        <dbReference type="Proteomes" id="UP000627715"/>
    </source>
</evidence>
<evidence type="ECO:0000256" key="4">
    <source>
        <dbReference type="SAM" id="SignalP"/>
    </source>
</evidence>
<protein>
    <recommendedName>
        <fullName evidence="7">TPR domain protein</fullName>
    </recommendedName>
</protein>
<dbReference type="SMART" id="SM00028">
    <property type="entry name" value="TPR"/>
    <property type="match status" value="7"/>
</dbReference>
<dbReference type="Gene3D" id="1.25.40.10">
    <property type="entry name" value="Tetratricopeptide repeat domain"/>
    <property type="match status" value="2"/>
</dbReference>
<dbReference type="Pfam" id="PF13432">
    <property type="entry name" value="TPR_16"/>
    <property type="match status" value="4"/>
</dbReference>
<evidence type="ECO:0008006" key="7">
    <source>
        <dbReference type="Google" id="ProtNLM"/>
    </source>
</evidence>
<proteinExistence type="predicted"/>
<feature type="region of interest" description="Disordered" evidence="3">
    <location>
        <begin position="28"/>
        <end position="62"/>
    </location>
</feature>
<dbReference type="InterPro" id="IPR051012">
    <property type="entry name" value="CellSynth/LPSAsmb/PSIAsmb"/>
</dbReference>
<keyword evidence="2" id="KW-0802">TPR repeat</keyword>
<organism evidence="5 6">
    <name type="scientific">Pseudohongiella nitratireducens</name>
    <dbReference type="NCBI Taxonomy" id="1768907"/>
    <lineage>
        <taxon>Bacteria</taxon>
        <taxon>Pseudomonadati</taxon>
        <taxon>Pseudomonadota</taxon>
        <taxon>Gammaproteobacteria</taxon>
        <taxon>Pseudomonadales</taxon>
        <taxon>Pseudohongiellaceae</taxon>
        <taxon>Pseudohongiella</taxon>
    </lineage>
</organism>
<dbReference type="SUPFAM" id="SSF48452">
    <property type="entry name" value="TPR-like"/>
    <property type="match status" value="2"/>
</dbReference>
<comment type="caution">
    <text evidence="5">The sequence shown here is derived from an EMBL/GenBank/DDBJ whole genome shotgun (WGS) entry which is preliminary data.</text>
</comment>
<dbReference type="Proteomes" id="UP000627715">
    <property type="component" value="Unassembled WGS sequence"/>
</dbReference>
<dbReference type="EMBL" id="BMIY01000003">
    <property type="protein sequence ID" value="GGG52204.1"/>
    <property type="molecule type" value="Genomic_DNA"/>
</dbReference>